<dbReference type="InterPro" id="IPR015422">
    <property type="entry name" value="PyrdxlP-dep_Trfase_small"/>
</dbReference>
<keyword evidence="2" id="KW-0663">Pyridoxal phosphate</keyword>
<organism evidence="4 5">
    <name type="scientific">Streptosporangium amethystogenes subsp. fukuiense</name>
    <dbReference type="NCBI Taxonomy" id="698418"/>
    <lineage>
        <taxon>Bacteria</taxon>
        <taxon>Bacillati</taxon>
        <taxon>Actinomycetota</taxon>
        <taxon>Actinomycetes</taxon>
        <taxon>Streptosporangiales</taxon>
        <taxon>Streptosporangiaceae</taxon>
        <taxon>Streptosporangium</taxon>
    </lineage>
</organism>
<dbReference type="EMBL" id="JBHTEE010000001">
    <property type="protein sequence ID" value="MFC7601154.1"/>
    <property type="molecule type" value="Genomic_DNA"/>
</dbReference>
<proteinExistence type="inferred from homology"/>
<keyword evidence="4" id="KW-0032">Aminotransferase</keyword>
<evidence type="ECO:0000313" key="4">
    <source>
        <dbReference type="EMBL" id="MFC7601154.1"/>
    </source>
</evidence>
<gene>
    <name evidence="4" type="ORF">ACFQVD_13715</name>
</gene>
<dbReference type="SUPFAM" id="SSF53383">
    <property type="entry name" value="PLP-dependent transferases"/>
    <property type="match status" value="1"/>
</dbReference>
<reference evidence="5" key="1">
    <citation type="journal article" date="2019" name="Int. J. Syst. Evol. Microbiol.">
        <title>The Global Catalogue of Microorganisms (GCM) 10K type strain sequencing project: providing services to taxonomists for standard genome sequencing and annotation.</title>
        <authorList>
            <consortium name="The Broad Institute Genomics Platform"/>
            <consortium name="The Broad Institute Genome Sequencing Center for Infectious Disease"/>
            <person name="Wu L."/>
            <person name="Ma J."/>
        </authorList>
    </citation>
    <scope>NUCLEOTIDE SEQUENCE [LARGE SCALE GENOMIC DNA]</scope>
    <source>
        <strain evidence="5">JCM 10083</strain>
    </source>
</reference>
<dbReference type="InterPro" id="IPR000653">
    <property type="entry name" value="DegT/StrS_aminotransferase"/>
</dbReference>
<comment type="similarity">
    <text evidence="2">Belongs to the DegT/DnrJ/EryC1 family.</text>
</comment>
<evidence type="ECO:0000313" key="5">
    <source>
        <dbReference type="Proteomes" id="UP001596514"/>
    </source>
</evidence>
<dbReference type="Gene3D" id="3.40.640.10">
    <property type="entry name" value="Type I PLP-dependent aspartate aminotransferase-like (Major domain)"/>
    <property type="match status" value="1"/>
</dbReference>
<keyword evidence="4" id="KW-0808">Transferase</keyword>
<sequence length="469" mass="50915">MNRNKEGPVPVRPLPETGQTEDGRLAVNGGDPVRCTPWPTYDKGAVFVHSEDEEAALRAIRSHLYFRYDYRSQQDTECGRFEEELCRYFGSKHALAVSSGTTALALAIMAAGIPPGSLIACPGFTFVATPSAIVLAGCTPILVEVDENLHMDVDDLRRRWTPEIKGILVVHMRGFAADMEAVTRFAADVGVPVFEDAVPALGAELKGRKLGTFGLAGAFSTQSDKSLNCGEGGFLATDDSVLFARAVVLSGAYEGRFRRHFPDGETPIATDLDLPLFSFRMDEIRAALLRAEMTRLPMRLERFRGNYAYVAAALSDLPQIAIRQPVAPGAYLGEAFIFRVPGVDAKWFARALCCEGVDARNLGSDEDTNVRVFWNWRFMFGARGVEEIKALLPNTTRYLEQAVDIPLSSNLSAQDCDHLIRAVRKVAAAVASARDPRTPLAGGYASADQDSARPADPVTGLADTAPVGQ</sequence>
<dbReference type="Gene3D" id="3.90.1150.10">
    <property type="entry name" value="Aspartate Aminotransferase, domain 1"/>
    <property type="match status" value="1"/>
</dbReference>
<feature type="region of interest" description="Disordered" evidence="3">
    <location>
        <begin position="1"/>
        <end position="25"/>
    </location>
</feature>
<dbReference type="Pfam" id="PF01041">
    <property type="entry name" value="DegT_DnrJ_EryC1"/>
    <property type="match status" value="1"/>
</dbReference>
<keyword evidence="5" id="KW-1185">Reference proteome</keyword>
<dbReference type="InterPro" id="IPR015424">
    <property type="entry name" value="PyrdxlP-dep_Trfase"/>
</dbReference>
<dbReference type="PANTHER" id="PTHR30244:SF34">
    <property type="entry name" value="DTDP-4-AMINO-4,6-DIDEOXYGALACTOSE TRANSAMINASE"/>
    <property type="match status" value="1"/>
</dbReference>
<dbReference type="InterPro" id="IPR015421">
    <property type="entry name" value="PyrdxlP-dep_Trfase_major"/>
</dbReference>
<evidence type="ECO:0000256" key="1">
    <source>
        <dbReference type="ARBA" id="ARBA00001933"/>
    </source>
</evidence>
<feature type="region of interest" description="Disordered" evidence="3">
    <location>
        <begin position="436"/>
        <end position="469"/>
    </location>
</feature>
<dbReference type="GO" id="GO:0008483">
    <property type="term" value="F:transaminase activity"/>
    <property type="evidence" value="ECO:0007669"/>
    <property type="project" value="UniProtKB-KW"/>
</dbReference>
<comment type="cofactor">
    <cofactor evidence="1">
        <name>pyridoxal 5'-phosphate</name>
        <dbReference type="ChEBI" id="CHEBI:597326"/>
    </cofactor>
</comment>
<comment type="caution">
    <text evidence="4">The sequence shown here is derived from an EMBL/GenBank/DDBJ whole genome shotgun (WGS) entry which is preliminary data.</text>
</comment>
<dbReference type="RefSeq" id="WP_343978242.1">
    <property type="nucleotide sequence ID" value="NZ_BAAAGK010000162.1"/>
</dbReference>
<evidence type="ECO:0000256" key="2">
    <source>
        <dbReference type="RuleBase" id="RU004508"/>
    </source>
</evidence>
<evidence type="ECO:0000256" key="3">
    <source>
        <dbReference type="SAM" id="MobiDB-lite"/>
    </source>
</evidence>
<protein>
    <submittedName>
        <fullName evidence="4">DegT/DnrJ/EryC1/StrS family aminotransferase</fullName>
    </submittedName>
</protein>
<dbReference type="Proteomes" id="UP001596514">
    <property type="component" value="Unassembled WGS sequence"/>
</dbReference>
<name>A0ABW2SYM0_9ACTN</name>
<dbReference type="PANTHER" id="PTHR30244">
    <property type="entry name" value="TRANSAMINASE"/>
    <property type="match status" value="1"/>
</dbReference>
<accession>A0ABW2SYM0</accession>